<comment type="caution">
    <text evidence="1">The sequence shown here is derived from an EMBL/GenBank/DDBJ whole genome shotgun (WGS) entry which is preliminary data.</text>
</comment>
<dbReference type="EMBL" id="NWUJ01000001">
    <property type="protein sequence ID" value="PFH38722.1"/>
    <property type="molecule type" value="Genomic_DNA"/>
</dbReference>
<dbReference type="Proteomes" id="UP000224006">
    <property type="component" value="Chromosome I"/>
</dbReference>
<accession>A0A2A9MR22</accession>
<dbReference type="RefSeq" id="XP_029222731.1">
    <property type="nucleotide sequence ID" value="XM_029359818.1"/>
</dbReference>
<dbReference type="KEGG" id="bbes:BESB_010640"/>
<keyword evidence="2" id="KW-1185">Reference proteome</keyword>
<dbReference type="VEuPathDB" id="ToxoDB:BESB_010640"/>
<dbReference type="AlphaFoldDB" id="A0A2A9MR22"/>
<organism evidence="1 2">
    <name type="scientific">Besnoitia besnoiti</name>
    <name type="common">Apicomplexan protozoan</name>
    <dbReference type="NCBI Taxonomy" id="94643"/>
    <lineage>
        <taxon>Eukaryota</taxon>
        <taxon>Sar</taxon>
        <taxon>Alveolata</taxon>
        <taxon>Apicomplexa</taxon>
        <taxon>Conoidasida</taxon>
        <taxon>Coccidia</taxon>
        <taxon>Eucoccidiorida</taxon>
        <taxon>Eimeriorina</taxon>
        <taxon>Sarcocystidae</taxon>
        <taxon>Besnoitia</taxon>
    </lineage>
</organism>
<evidence type="ECO:0000313" key="2">
    <source>
        <dbReference type="Proteomes" id="UP000224006"/>
    </source>
</evidence>
<sequence length="123" mass="13940">MKALLNVAWDKSNPSSKKVYIDVLNGKSDPKAFIEVATTQDCEESGVAPLLSPKTRATQALFSHLNAVNDRRKELAEFFTQNRYSSLSPEEFRSRMDRYGFQWLETTGAALARGLPVYRMTYV</sequence>
<reference evidence="1 2" key="1">
    <citation type="submission" date="2017-09" db="EMBL/GenBank/DDBJ databases">
        <title>Genome sequencing of Besnoitia besnoiti strain Bb-Ger1.</title>
        <authorList>
            <person name="Schares G."/>
            <person name="Venepally P."/>
            <person name="Lorenzi H.A."/>
        </authorList>
    </citation>
    <scope>NUCLEOTIDE SEQUENCE [LARGE SCALE GENOMIC DNA]</scope>
    <source>
        <strain evidence="1 2">Bb-Ger1</strain>
    </source>
</reference>
<protein>
    <submittedName>
        <fullName evidence="1">Uncharacterized protein</fullName>
    </submittedName>
</protein>
<dbReference type="GeneID" id="40306126"/>
<evidence type="ECO:0000313" key="1">
    <source>
        <dbReference type="EMBL" id="PFH38722.1"/>
    </source>
</evidence>
<name>A0A2A9MR22_BESBE</name>
<dbReference type="OrthoDB" id="361007at2759"/>
<gene>
    <name evidence="1" type="ORF">BESB_010640</name>
</gene>
<proteinExistence type="predicted"/>